<reference evidence="1 2" key="1">
    <citation type="journal article" date="2013" name="Proc. Natl. Acad. Sci. U.S.A.">
        <title>The king cobra genome reveals dynamic gene evolution and adaptation in the snake venom system.</title>
        <authorList>
            <person name="Vonk F.J."/>
            <person name="Casewell N.R."/>
            <person name="Henkel C.V."/>
            <person name="Heimberg A.M."/>
            <person name="Jansen H.J."/>
            <person name="McCleary R.J."/>
            <person name="Kerkkamp H.M."/>
            <person name="Vos R.A."/>
            <person name="Guerreiro I."/>
            <person name="Calvete J.J."/>
            <person name="Wuster W."/>
            <person name="Woods A.E."/>
            <person name="Logan J.M."/>
            <person name="Harrison R.A."/>
            <person name="Castoe T.A."/>
            <person name="de Koning A.P."/>
            <person name="Pollock D.D."/>
            <person name="Yandell M."/>
            <person name="Calderon D."/>
            <person name="Renjifo C."/>
            <person name="Currier R.B."/>
            <person name="Salgado D."/>
            <person name="Pla D."/>
            <person name="Sanz L."/>
            <person name="Hyder A.S."/>
            <person name="Ribeiro J.M."/>
            <person name="Arntzen J.W."/>
            <person name="van den Thillart G.E."/>
            <person name="Boetzer M."/>
            <person name="Pirovano W."/>
            <person name="Dirks R.P."/>
            <person name="Spaink H.P."/>
            <person name="Duboule D."/>
            <person name="McGlinn E."/>
            <person name="Kini R.M."/>
            <person name="Richardson M.K."/>
        </authorList>
    </citation>
    <scope>NUCLEOTIDE SEQUENCE</scope>
    <source>
        <tissue evidence="1">Blood</tissue>
    </source>
</reference>
<dbReference type="Proteomes" id="UP000018936">
    <property type="component" value="Unassembled WGS sequence"/>
</dbReference>
<sequence>MHLARGNKNYPGDLMENSLIKYLGFLFFVSYLKFALQYTGKQNAHNVEMAITKVLNRTQLNPGISYIKLERVQINL</sequence>
<evidence type="ECO:0000313" key="1">
    <source>
        <dbReference type="EMBL" id="ETE67332.1"/>
    </source>
</evidence>
<gene>
    <name evidence="1" type="ORF">L345_06885</name>
</gene>
<evidence type="ECO:0000313" key="2">
    <source>
        <dbReference type="Proteomes" id="UP000018936"/>
    </source>
</evidence>
<organism evidence="1 2">
    <name type="scientific">Ophiophagus hannah</name>
    <name type="common">King cobra</name>
    <name type="synonym">Naja hannah</name>
    <dbReference type="NCBI Taxonomy" id="8665"/>
    <lineage>
        <taxon>Eukaryota</taxon>
        <taxon>Metazoa</taxon>
        <taxon>Chordata</taxon>
        <taxon>Craniata</taxon>
        <taxon>Vertebrata</taxon>
        <taxon>Euteleostomi</taxon>
        <taxon>Lepidosauria</taxon>
        <taxon>Squamata</taxon>
        <taxon>Bifurcata</taxon>
        <taxon>Unidentata</taxon>
        <taxon>Episquamata</taxon>
        <taxon>Toxicofera</taxon>
        <taxon>Serpentes</taxon>
        <taxon>Colubroidea</taxon>
        <taxon>Elapidae</taxon>
        <taxon>Elapinae</taxon>
        <taxon>Ophiophagus</taxon>
    </lineage>
</organism>
<keyword evidence="2" id="KW-1185">Reference proteome</keyword>
<name>V8P0F8_OPHHA</name>
<comment type="caution">
    <text evidence="1">The sequence shown here is derived from an EMBL/GenBank/DDBJ whole genome shotgun (WGS) entry which is preliminary data.</text>
</comment>
<proteinExistence type="predicted"/>
<accession>V8P0F8</accession>
<dbReference type="EMBL" id="AZIM01001324">
    <property type="protein sequence ID" value="ETE67332.1"/>
    <property type="molecule type" value="Genomic_DNA"/>
</dbReference>
<dbReference type="AlphaFoldDB" id="V8P0F8"/>
<feature type="non-terminal residue" evidence="1">
    <location>
        <position position="1"/>
    </location>
</feature>
<protein>
    <submittedName>
        <fullName evidence="1">Uncharacterized protein</fullName>
    </submittedName>
</protein>